<reference evidence="8" key="2">
    <citation type="submission" date="2020-09" db="EMBL/GenBank/DDBJ databases">
        <authorList>
            <person name="Sun Q."/>
            <person name="Zhou Y."/>
        </authorList>
    </citation>
    <scope>NUCLEOTIDE SEQUENCE</scope>
    <source>
        <strain evidence="8">CGMCC 1.15519</strain>
    </source>
</reference>
<feature type="transmembrane region" description="Helical" evidence="6">
    <location>
        <begin position="402"/>
        <end position="422"/>
    </location>
</feature>
<evidence type="ECO:0000256" key="3">
    <source>
        <dbReference type="ARBA" id="ARBA00022692"/>
    </source>
</evidence>
<dbReference type="PANTHER" id="PTHR12778">
    <property type="entry name" value="SOLUTE CARRIER FAMILY 33 ACETYL-COA TRANSPORTER -RELATED"/>
    <property type="match status" value="1"/>
</dbReference>
<feature type="transmembrane region" description="Helical" evidence="6">
    <location>
        <begin position="59"/>
        <end position="76"/>
    </location>
</feature>
<proteinExistence type="predicted"/>
<accession>A0A917E8E3</accession>
<organism evidence="8 9">
    <name type="scientific">Sandarakinorhabdus glacialis</name>
    <dbReference type="NCBI Taxonomy" id="1614636"/>
    <lineage>
        <taxon>Bacteria</taxon>
        <taxon>Pseudomonadati</taxon>
        <taxon>Pseudomonadota</taxon>
        <taxon>Alphaproteobacteria</taxon>
        <taxon>Sphingomonadales</taxon>
        <taxon>Sphingosinicellaceae</taxon>
        <taxon>Sandarakinorhabdus</taxon>
    </lineage>
</organism>
<sequence length="442" mass="46356">MTSQTAAGWRAYVPAGIRPYTEAGPLGALGLGISSGFPFAMIASTLTTRLAEAGIDKKAVTAFTLAFLLYNIKFLWAPLIDRVRLPFLADLIGQRKAWLLVIGICVMASVSWLGLSDPAAGLGPVVAATLAVAFFGATYDIVIDAFRIESLTRNQLGAGSGMSQYGWRIGASAAGAAVLLLAESRGWSFAYVAATLFALPAIIAGFALGEPLRPAITGPILRGWAGVQDAVVAPLADFMRRSGAVLTLAFILLHKVGDTMANLTFRLLFNDLGFTKSEIAFYDVQLGLIAYLVGVFVGGIVYARFGMKKAVLISLVLMAVSNLSFAVLAAMGHSNAGMAAAIGFENFTSGIGGVAVVAYLSALCDLRFTATQFALLSAAASITGRFLGGTTAGALIEGMGYVNYYLLTTVLALPGIFLFLYMMRAGLVDDTIPDRPDEPDPA</sequence>
<evidence type="ECO:0000256" key="2">
    <source>
        <dbReference type="ARBA" id="ARBA00022448"/>
    </source>
</evidence>
<keyword evidence="9" id="KW-1185">Reference proteome</keyword>
<evidence type="ECO:0000313" key="9">
    <source>
        <dbReference type="Proteomes" id="UP000635071"/>
    </source>
</evidence>
<dbReference type="InterPro" id="IPR036259">
    <property type="entry name" value="MFS_trans_sf"/>
</dbReference>
<evidence type="ECO:0000313" key="8">
    <source>
        <dbReference type="EMBL" id="GGE10864.1"/>
    </source>
</evidence>
<evidence type="ECO:0000256" key="1">
    <source>
        <dbReference type="ARBA" id="ARBA00004141"/>
    </source>
</evidence>
<protein>
    <submittedName>
        <fullName evidence="8">AmpG family muropeptide MFS transporter</fullName>
    </submittedName>
</protein>
<dbReference type="Proteomes" id="UP000635071">
    <property type="component" value="Unassembled WGS sequence"/>
</dbReference>
<feature type="transmembrane region" description="Helical" evidence="6">
    <location>
        <begin position="373"/>
        <end position="396"/>
    </location>
</feature>
<dbReference type="InterPro" id="IPR020846">
    <property type="entry name" value="MFS_dom"/>
</dbReference>
<feature type="transmembrane region" description="Helical" evidence="6">
    <location>
        <begin position="285"/>
        <end position="303"/>
    </location>
</feature>
<dbReference type="GO" id="GO:0022857">
    <property type="term" value="F:transmembrane transporter activity"/>
    <property type="evidence" value="ECO:0007669"/>
    <property type="project" value="InterPro"/>
</dbReference>
<dbReference type="InterPro" id="IPR004752">
    <property type="entry name" value="AmpG_permease/AT-1"/>
</dbReference>
<feature type="domain" description="Major facilitator superfamily (MFS) profile" evidence="7">
    <location>
        <begin position="24"/>
        <end position="426"/>
    </location>
</feature>
<keyword evidence="4 6" id="KW-1133">Transmembrane helix</keyword>
<dbReference type="Gene3D" id="1.20.1250.20">
    <property type="entry name" value="MFS general substrate transporter like domains"/>
    <property type="match status" value="2"/>
</dbReference>
<feature type="transmembrane region" description="Helical" evidence="6">
    <location>
        <begin position="165"/>
        <end position="182"/>
    </location>
</feature>
<keyword evidence="5 6" id="KW-0472">Membrane</keyword>
<name>A0A917E8E3_9SPHN</name>
<gene>
    <name evidence="8" type="ORF">GCM10011529_16540</name>
</gene>
<dbReference type="PANTHER" id="PTHR12778:SF10">
    <property type="entry name" value="MAJOR FACILITATOR SUPERFAMILY DOMAIN-CONTAINING PROTEIN 3"/>
    <property type="match status" value="1"/>
</dbReference>
<keyword evidence="3 6" id="KW-0812">Transmembrane</keyword>
<evidence type="ECO:0000256" key="4">
    <source>
        <dbReference type="ARBA" id="ARBA00022989"/>
    </source>
</evidence>
<dbReference type="PROSITE" id="PS50850">
    <property type="entry name" value="MFS"/>
    <property type="match status" value="1"/>
</dbReference>
<dbReference type="GO" id="GO:0016020">
    <property type="term" value="C:membrane"/>
    <property type="evidence" value="ECO:0007669"/>
    <property type="project" value="UniProtKB-SubCell"/>
</dbReference>
<feature type="transmembrane region" description="Helical" evidence="6">
    <location>
        <begin position="97"/>
        <end position="115"/>
    </location>
</feature>
<comment type="subcellular location">
    <subcellularLocation>
        <location evidence="1">Membrane</location>
        <topology evidence="1">Multi-pass membrane protein</topology>
    </subcellularLocation>
</comment>
<comment type="caution">
    <text evidence="8">The sequence shown here is derived from an EMBL/GenBank/DDBJ whole genome shotgun (WGS) entry which is preliminary data.</text>
</comment>
<feature type="transmembrane region" description="Helical" evidence="6">
    <location>
        <begin position="188"/>
        <end position="208"/>
    </location>
</feature>
<evidence type="ECO:0000256" key="5">
    <source>
        <dbReference type="ARBA" id="ARBA00023136"/>
    </source>
</evidence>
<feature type="transmembrane region" description="Helical" evidence="6">
    <location>
        <begin position="310"/>
        <end position="332"/>
    </location>
</feature>
<dbReference type="SUPFAM" id="SSF103473">
    <property type="entry name" value="MFS general substrate transporter"/>
    <property type="match status" value="1"/>
</dbReference>
<dbReference type="NCBIfam" id="TIGR00901">
    <property type="entry name" value="2A0125"/>
    <property type="match status" value="1"/>
</dbReference>
<feature type="transmembrane region" description="Helical" evidence="6">
    <location>
        <begin position="121"/>
        <end position="144"/>
    </location>
</feature>
<feature type="transmembrane region" description="Helical" evidence="6">
    <location>
        <begin position="26"/>
        <end position="47"/>
    </location>
</feature>
<reference evidence="8" key="1">
    <citation type="journal article" date="2014" name="Int. J. Syst. Evol. Microbiol.">
        <title>Complete genome sequence of Corynebacterium casei LMG S-19264T (=DSM 44701T), isolated from a smear-ripened cheese.</title>
        <authorList>
            <consortium name="US DOE Joint Genome Institute (JGI-PGF)"/>
            <person name="Walter F."/>
            <person name="Albersmeier A."/>
            <person name="Kalinowski J."/>
            <person name="Ruckert C."/>
        </authorList>
    </citation>
    <scope>NUCLEOTIDE SEQUENCE</scope>
    <source>
        <strain evidence="8">CGMCC 1.15519</strain>
    </source>
</reference>
<keyword evidence="2" id="KW-0813">Transport</keyword>
<feature type="transmembrane region" description="Helical" evidence="6">
    <location>
        <begin position="338"/>
        <end position="361"/>
    </location>
</feature>
<evidence type="ECO:0000259" key="7">
    <source>
        <dbReference type="PROSITE" id="PS50850"/>
    </source>
</evidence>
<dbReference type="AlphaFoldDB" id="A0A917E8E3"/>
<dbReference type="RefSeq" id="WP_188762477.1">
    <property type="nucleotide sequence ID" value="NZ_BMJM01000005.1"/>
</dbReference>
<dbReference type="EMBL" id="BMJM01000005">
    <property type="protein sequence ID" value="GGE10864.1"/>
    <property type="molecule type" value="Genomic_DNA"/>
</dbReference>
<evidence type="ECO:0000256" key="6">
    <source>
        <dbReference type="SAM" id="Phobius"/>
    </source>
</evidence>